<dbReference type="Pfam" id="PF02129">
    <property type="entry name" value="Peptidase_S15"/>
    <property type="match status" value="1"/>
</dbReference>
<dbReference type="Proteomes" id="UP000184206">
    <property type="component" value="Unassembled WGS sequence"/>
</dbReference>
<evidence type="ECO:0000256" key="1">
    <source>
        <dbReference type="ARBA" id="ARBA00022801"/>
    </source>
</evidence>
<sequence>MGVFDVDYNKIQERTDFPYEVVTTHHTWIEMSDGTKLSAKMWQPKSMEQTKGTVLEYLPYRKDEFTALRDEIRHKYFAGMGYTSVRVDIRGTGDSEGIIEDEYPKQEQDDALDIIAWIENQDWSNGSVAMIGKSWGGFNGLQLAALQPKALKTIITLCSTDDRYADDVHYRGGTMMASDMLWWASTMFAYNARPPFPKHVGERWYDMWLDRMENTPPFVEAWVSHQARDDYWKHGSVGEDYSAIQIPVLTMGGWADGYTNPLFRLMDNLDVPKKGIVGPWAHEFPDMAIPGPQMGYLQEVTEWLDRWMIDEGDRENHKDEFLVYVQDGVKPATTYDYREGRWLNLYDEEAERVDILRDITGEVELLNRQHHGLYSGVFCPFGQEGDLPDDQRIENALATSFMLPKQDEHLNIVGQAVAKVRVKSEQAKANLHVRVTDVHPTGEKTLVTKGQLNLNHYKSHEFPEDLPAGEYIDVEIPLDVIGYQIEAGHNIEISISPTYWPQVWPDAELADLSVDLDRTALLVPVINDFKEARLKHEQSETASPLEKEILREGYRTRNVVKKLTTDEWVLDDFSDEGLRTLTDTNITYGSTNHNVYTIRENDPLSAKVECDWTVVVKDDDIDTEVVTKSIMSCDAENYYLFNEMTGYHNGEECFHKTWEKTVPRYYT</sequence>
<protein>
    <recommendedName>
        <fullName evidence="2">Xaa-Pro dipeptidyl-peptidase C-terminal domain-containing protein</fullName>
    </recommendedName>
</protein>
<dbReference type="EMBL" id="FRCF01000003">
    <property type="protein sequence ID" value="SHL90807.1"/>
    <property type="molecule type" value="Genomic_DNA"/>
</dbReference>
<dbReference type="NCBIfam" id="TIGR00976">
    <property type="entry name" value="CocE_NonD"/>
    <property type="match status" value="1"/>
</dbReference>
<dbReference type="Gene3D" id="3.40.50.1820">
    <property type="entry name" value="alpha/beta hydrolase"/>
    <property type="match status" value="2"/>
</dbReference>
<dbReference type="GO" id="GO:0008239">
    <property type="term" value="F:dipeptidyl-peptidase activity"/>
    <property type="evidence" value="ECO:0007669"/>
    <property type="project" value="InterPro"/>
</dbReference>
<dbReference type="RefSeq" id="WP_072709398.1">
    <property type="nucleotide sequence ID" value="NZ_FRCF01000003.1"/>
</dbReference>
<dbReference type="InterPro" id="IPR029058">
    <property type="entry name" value="AB_hydrolase_fold"/>
</dbReference>
<gene>
    <name evidence="3" type="ORF">SAMN02745189_01215</name>
</gene>
<dbReference type="AlphaFoldDB" id="A0A1M7EGG7"/>
<evidence type="ECO:0000259" key="2">
    <source>
        <dbReference type="SMART" id="SM00939"/>
    </source>
</evidence>
<keyword evidence="1" id="KW-0378">Hydrolase</keyword>
<dbReference type="Gene3D" id="2.60.120.260">
    <property type="entry name" value="Galactose-binding domain-like"/>
    <property type="match status" value="1"/>
</dbReference>
<dbReference type="InterPro" id="IPR008979">
    <property type="entry name" value="Galactose-bd-like_sf"/>
</dbReference>
<keyword evidence="4" id="KW-1185">Reference proteome</keyword>
<dbReference type="PANTHER" id="PTHR43056">
    <property type="entry name" value="PEPTIDASE S9 PROLYL OLIGOPEPTIDASE"/>
    <property type="match status" value="1"/>
</dbReference>
<dbReference type="SMART" id="SM00939">
    <property type="entry name" value="PepX_C"/>
    <property type="match status" value="1"/>
</dbReference>
<evidence type="ECO:0000313" key="4">
    <source>
        <dbReference type="Proteomes" id="UP000184206"/>
    </source>
</evidence>
<feature type="domain" description="Xaa-Pro dipeptidyl-peptidase C-terminal" evidence="2">
    <location>
        <begin position="301"/>
        <end position="522"/>
    </location>
</feature>
<name>A0A1M7EGG7_9BACL</name>
<dbReference type="SUPFAM" id="SSF53474">
    <property type="entry name" value="alpha/beta-Hydrolases"/>
    <property type="match status" value="1"/>
</dbReference>
<dbReference type="InterPro" id="IPR000383">
    <property type="entry name" value="Xaa-Pro-like_dom"/>
</dbReference>
<dbReference type="InterPro" id="IPR013736">
    <property type="entry name" value="Xaa-Pro_dipept_C"/>
</dbReference>
<accession>A0A1M7EGG7</accession>
<dbReference type="Pfam" id="PF08530">
    <property type="entry name" value="PepX_C"/>
    <property type="match status" value="1"/>
</dbReference>
<reference evidence="3 4" key="1">
    <citation type="submission" date="2016-11" db="EMBL/GenBank/DDBJ databases">
        <authorList>
            <person name="Jaros S."/>
            <person name="Januszkiewicz K."/>
            <person name="Wedrychowicz H."/>
        </authorList>
    </citation>
    <scope>NUCLEOTIDE SEQUENCE [LARGE SCALE GENOMIC DNA]</scope>
    <source>
        <strain evidence="3 4">DSM 16010</strain>
    </source>
</reference>
<dbReference type="InterPro" id="IPR005674">
    <property type="entry name" value="CocE/Ser_esterase"/>
</dbReference>
<dbReference type="SUPFAM" id="SSF49785">
    <property type="entry name" value="Galactose-binding domain-like"/>
    <property type="match status" value="1"/>
</dbReference>
<proteinExistence type="predicted"/>
<dbReference type="InterPro" id="IPR050585">
    <property type="entry name" value="Xaa-Pro_dipeptidyl-ppase/CocE"/>
</dbReference>
<dbReference type="STRING" id="1123231.SAMN02745189_01215"/>
<evidence type="ECO:0000313" key="3">
    <source>
        <dbReference type="EMBL" id="SHL90807.1"/>
    </source>
</evidence>
<dbReference type="PANTHER" id="PTHR43056:SF10">
    <property type="entry name" value="COCE_NOND FAMILY, PUTATIVE (AFU_ORTHOLOGUE AFUA_7G00600)-RELATED"/>
    <property type="match status" value="1"/>
</dbReference>
<organism evidence="3 4">
    <name type="scientific">Lacicoccus alkaliphilus DSM 16010</name>
    <dbReference type="NCBI Taxonomy" id="1123231"/>
    <lineage>
        <taxon>Bacteria</taxon>
        <taxon>Bacillati</taxon>
        <taxon>Bacillota</taxon>
        <taxon>Bacilli</taxon>
        <taxon>Bacillales</taxon>
        <taxon>Salinicoccaceae</taxon>
        <taxon>Lacicoccus</taxon>
    </lineage>
</organism>
<dbReference type="OrthoDB" id="319764at2"/>